<dbReference type="Proteomes" id="UP001500236">
    <property type="component" value="Unassembled WGS sequence"/>
</dbReference>
<gene>
    <name evidence="2" type="ORF">GCM10010529_20530</name>
</gene>
<feature type="region of interest" description="Disordered" evidence="1">
    <location>
        <begin position="1"/>
        <end position="22"/>
    </location>
</feature>
<organism evidence="2 3">
    <name type="scientific">Nesterenkonia aethiopica</name>
    <dbReference type="NCBI Taxonomy" id="269144"/>
    <lineage>
        <taxon>Bacteria</taxon>
        <taxon>Bacillati</taxon>
        <taxon>Actinomycetota</taxon>
        <taxon>Actinomycetes</taxon>
        <taxon>Micrococcales</taxon>
        <taxon>Micrococcaceae</taxon>
        <taxon>Nesterenkonia</taxon>
    </lineage>
</organism>
<dbReference type="SUPFAM" id="SSF101478">
    <property type="entry name" value="ADP-ribosylglycohydrolase"/>
    <property type="match status" value="1"/>
</dbReference>
<evidence type="ECO:0000313" key="3">
    <source>
        <dbReference type="Proteomes" id="UP001500236"/>
    </source>
</evidence>
<protein>
    <submittedName>
        <fullName evidence="2">Uncharacterized protein</fullName>
    </submittedName>
</protein>
<comment type="caution">
    <text evidence="2">The sequence shown here is derived from an EMBL/GenBank/DDBJ whole genome shotgun (WGS) entry which is preliminary data.</text>
</comment>
<feature type="region of interest" description="Disordered" evidence="1">
    <location>
        <begin position="254"/>
        <end position="297"/>
    </location>
</feature>
<dbReference type="InterPro" id="IPR005502">
    <property type="entry name" value="Ribosyl_crysJ1"/>
</dbReference>
<keyword evidence="3" id="KW-1185">Reference proteome</keyword>
<dbReference type="Gene3D" id="1.10.4080.10">
    <property type="entry name" value="ADP-ribosylation/Crystallin J1"/>
    <property type="match status" value="1"/>
</dbReference>
<accession>A0ABP6M1F1</accession>
<evidence type="ECO:0000256" key="1">
    <source>
        <dbReference type="SAM" id="MobiDB-lite"/>
    </source>
</evidence>
<proteinExistence type="predicted"/>
<evidence type="ECO:0000313" key="2">
    <source>
        <dbReference type="EMBL" id="GAA3067749.1"/>
    </source>
</evidence>
<sequence length="319" mass="33768">MSSDQSPSAQSPSTAGPAAADAAPSPDALLIRRLGPVLRAGLSAALAPDRETHLLHAEAAHQLCLADGLLELLDWTRQGVPADPLACLWLSSLRWHRLLTGAFPDGAPEPPRRPLDAGLAALLQEPHPRLRLQADTGGVSLAGLADGEMAYLSAPSQPSARDAAGLVRLVPLALVPYVEEQMLLSWAEQALALTQGHPEVLSAARELISLIRSIAQRPHMPEAERQAAVRRADDLMAGADDGARAVVRAQVAATAASMQQDKPMEQNKPMEQDKPVEQNSPEDSAARVGAASAPVLPQELEDVLRTSLLTDWEQVTAPA</sequence>
<feature type="compositionally biased region" description="Basic and acidic residues" evidence="1">
    <location>
        <begin position="262"/>
        <end position="276"/>
    </location>
</feature>
<dbReference type="EMBL" id="BAAAVT010000012">
    <property type="protein sequence ID" value="GAA3067749.1"/>
    <property type="molecule type" value="Genomic_DNA"/>
</dbReference>
<dbReference type="Pfam" id="PF03747">
    <property type="entry name" value="ADP_ribosyl_GH"/>
    <property type="match status" value="1"/>
</dbReference>
<reference evidence="3" key="1">
    <citation type="journal article" date="2019" name="Int. J. Syst. Evol. Microbiol.">
        <title>The Global Catalogue of Microorganisms (GCM) 10K type strain sequencing project: providing services to taxonomists for standard genome sequencing and annotation.</title>
        <authorList>
            <consortium name="The Broad Institute Genomics Platform"/>
            <consortium name="The Broad Institute Genome Sequencing Center for Infectious Disease"/>
            <person name="Wu L."/>
            <person name="Ma J."/>
        </authorList>
    </citation>
    <scope>NUCLEOTIDE SEQUENCE [LARGE SCALE GENOMIC DNA]</scope>
    <source>
        <strain evidence="3">JCM 14309</strain>
    </source>
</reference>
<dbReference type="InterPro" id="IPR036705">
    <property type="entry name" value="Ribosyl_crysJ1_sf"/>
</dbReference>
<name>A0ABP6M1F1_9MICC</name>
<dbReference type="RefSeq" id="WP_344681811.1">
    <property type="nucleotide sequence ID" value="NZ_BAAAVT010000012.1"/>
</dbReference>